<sequence length="231" mass="26299">MEDQERGTGPSDTSGPSTLPDRSSGFLDGTPSSATSFKCSACGCKRRYKKRRVAKDPPRGATDIKEWVAGVKARSTVWEVMKHWSERDEPRDIIHALLLEAREAIMWGCDWKTADWFRFLEAYKITPDFSHVFVFVNDALKAIATHGKFTETDLPKSPHAASIIALICSEVDSIPALRRQDQPSRELYERTILDLQPDSFYGSRKDALVALMSFVDEKRQRWWEVYGIPLE</sequence>
<name>A0A067MMD6_BOTB1</name>
<dbReference type="AlphaFoldDB" id="A0A067MMD6"/>
<protein>
    <submittedName>
        <fullName evidence="2">Uncharacterized protein</fullName>
    </submittedName>
</protein>
<gene>
    <name evidence="2" type="ORF">BOTBODRAFT_54346</name>
</gene>
<evidence type="ECO:0000313" key="3">
    <source>
        <dbReference type="Proteomes" id="UP000027195"/>
    </source>
</evidence>
<reference evidence="3" key="1">
    <citation type="journal article" date="2014" name="Proc. Natl. Acad. Sci. U.S.A.">
        <title>Extensive sampling of basidiomycete genomes demonstrates inadequacy of the white-rot/brown-rot paradigm for wood decay fungi.</title>
        <authorList>
            <person name="Riley R."/>
            <person name="Salamov A.A."/>
            <person name="Brown D.W."/>
            <person name="Nagy L.G."/>
            <person name="Floudas D."/>
            <person name="Held B.W."/>
            <person name="Levasseur A."/>
            <person name="Lombard V."/>
            <person name="Morin E."/>
            <person name="Otillar R."/>
            <person name="Lindquist E.A."/>
            <person name="Sun H."/>
            <person name="LaButti K.M."/>
            <person name="Schmutz J."/>
            <person name="Jabbour D."/>
            <person name="Luo H."/>
            <person name="Baker S.E."/>
            <person name="Pisabarro A.G."/>
            <person name="Walton J.D."/>
            <person name="Blanchette R.A."/>
            <person name="Henrissat B."/>
            <person name="Martin F."/>
            <person name="Cullen D."/>
            <person name="Hibbett D.S."/>
            <person name="Grigoriev I.V."/>
        </authorList>
    </citation>
    <scope>NUCLEOTIDE SEQUENCE [LARGE SCALE GENOMIC DNA]</scope>
    <source>
        <strain evidence="3">FD-172 SS1</strain>
    </source>
</reference>
<feature type="compositionally biased region" description="Polar residues" evidence="1">
    <location>
        <begin position="10"/>
        <end position="21"/>
    </location>
</feature>
<dbReference type="HOGENOM" id="CLU_1199617_0_0_1"/>
<organism evidence="2 3">
    <name type="scientific">Botryobasidium botryosum (strain FD-172 SS1)</name>
    <dbReference type="NCBI Taxonomy" id="930990"/>
    <lineage>
        <taxon>Eukaryota</taxon>
        <taxon>Fungi</taxon>
        <taxon>Dikarya</taxon>
        <taxon>Basidiomycota</taxon>
        <taxon>Agaricomycotina</taxon>
        <taxon>Agaricomycetes</taxon>
        <taxon>Cantharellales</taxon>
        <taxon>Botryobasidiaceae</taxon>
        <taxon>Botryobasidium</taxon>
    </lineage>
</organism>
<keyword evidence="3" id="KW-1185">Reference proteome</keyword>
<dbReference type="InParanoid" id="A0A067MMD6"/>
<dbReference type="EMBL" id="KL198030">
    <property type="protein sequence ID" value="KDQ15860.1"/>
    <property type="molecule type" value="Genomic_DNA"/>
</dbReference>
<evidence type="ECO:0000256" key="1">
    <source>
        <dbReference type="SAM" id="MobiDB-lite"/>
    </source>
</evidence>
<proteinExistence type="predicted"/>
<evidence type="ECO:0000313" key="2">
    <source>
        <dbReference type="EMBL" id="KDQ15860.1"/>
    </source>
</evidence>
<accession>A0A067MMD6</accession>
<feature type="region of interest" description="Disordered" evidence="1">
    <location>
        <begin position="1"/>
        <end position="37"/>
    </location>
</feature>
<dbReference type="Proteomes" id="UP000027195">
    <property type="component" value="Unassembled WGS sequence"/>
</dbReference>